<evidence type="ECO:0000259" key="1">
    <source>
        <dbReference type="Pfam" id="PF13648"/>
    </source>
</evidence>
<organism evidence="2 3">
    <name type="scientific">Capnocytophaga leadbetteri</name>
    <dbReference type="NCBI Taxonomy" id="327575"/>
    <lineage>
        <taxon>Bacteria</taxon>
        <taxon>Pseudomonadati</taxon>
        <taxon>Bacteroidota</taxon>
        <taxon>Flavobacteriia</taxon>
        <taxon>Flavobacteriales</taxon>
        <taxon>Flavobacteriaceae</taxon>
        <taxon>Capnocytophaga</taxon>
    </lineage>
</organism>
<accession>A0A2T5XT49</accession>
<comment type="caution">
    <text evidence="2">The sequence shown here is derived from an EMBL/GenBank/DDBJ whole genome shotgun (WGS) entry which is preliminary data.</text>
</comment>
<proteinExistence type="predicted"/>
<dbReference type="Proteomes" id="UP000243985">
    <property type="component" value="Unassembled WGS sequence"/>
</dbReference>
<dbReference type="EMBL" id="QBKG01000011">
    <property type="protein sequence ID" value="PTX05576.1"/>
    <property type="molecule type" value="Genomic_DNA"/>
</dbReference>
<sequence>MKYLLLFILLIFSTLYSFSQEKELYPHSRAEELIGTWTIISQRLDNLEITLTDCEKQSNFIFTANEIIENYYKIYDGRCVILNSNKDMYTIKENHIIRKEESDLNNTFAIENDLLTLTFTGKDEDGTEHIAVIILKKTKPIEYIK</sequence>
<dbReference type="RefSeq" id="WP_107782497.1">
    <property type="nucleotide sequence ID" value="NZ_QBKG01000011.1"/>
</dbReference>
<name>A0A2T5XT49_9FLAO</name>
<feature type="domain" description="Lipocalin-like" evidence="1">
    <location>
        <begin position="33"/>
        <end position="124"/>
    </location>
</feature>
<dbReference type="InterPro" id="IPR024311">
    <property type="entry name" value="Lipocalin-like"/>
</dbReference>
<dbReference type="AlphaFoldDB" id="A0A2T5XT49"/>
<evidence type="ECO:0000313" key="3">
    <source>
        <dbReference type="Proteomes" id="UP000243985"/>
    </source>
</evidence>
<dbReference type="Pfam" id="PF13648">
    <property type="entry name" value="Lipocalin_4"/>
    <property type="match status" value="1"/>
</dbReference>
<dbReference type="GeneID" id="84581149"/>
<gene>
    <name evidence="2" type="ORF">C8P65_11134</name>
</gene>
<reference evidence="2 3" key="1">
    <citation type="submission" date="2018-04" db="EMBL/GenBank/DDBJ databases">
        <title>Genomic Encyclopedia of Archaeal and Bacterial Type Strains, Phase II (KMG-II): from individual species to whole genera.</title>
        <authorList>
            <person name="Goeker M."/>
        </authorList>
    </citation>
    <scope>NUCLEOTIDE SEQUENCE [LARGE SCALE GENOMIC DNA]</scope>
    <source>
        <strain evidence="2 3">DSM 22902</strain>
    </source>
</reference>
<evidence type="ECO:0000313" key="2">
    <source>
        <dbReference type="EMBL" id="PTX05576.1"/>
    </source>
</evidence>
<protein>
    <submittedName>
        <fullName evidence="2">Lipocalin-like protein</fullName>
    </submittedName>
</protein>